<proteinExistence type="predicted"/>
<dbReference type="GO" id="GO:0003730">
    <property type="term" value="F:mRNA 3'-UTR binding"/>
    <property type="evidence" value="ECO:0007669"/>
    <property type="project" value="TreeGrafter"/>
</dbReference>
<feature type="domain" description="PUM-HD" evidence="5">
    <location>
        <begin position="431"/>
        <end position="774"/>
    </location>
</feature>
<evidence type="ECO:0000256" key="1">
    <source>
        <dbReference type="ARBA" id="ARBA00022737"/>
    </source>
</evidence>
<evidence type="ECO:0000313" key="6">
    <source>
        <dbReference type="EMBL" id="RYO96593.1"/>
    </source>
</evidence>
<dbReference type="PANTHER" id="PTHR12537:SF12">
    <property type="entry name" value="MATERNAL PROTEIN PUMILIO"/>
    <property type="match status" value="1"/>
</dbReference>
<feature type="region of interest" description="Disordered" evidence="4">
    <location>
        <begin position="782"/>
        <end position="861"/>
    </location>
</feature>
<evidence type="ECO:0000313" key="7">
    <source>
        <dbReference type="Proteomes" id="UP000293360"/>
    </source>
</evidence>
<feature type="repeat" description="Pumilio" evidence="3">
    <location>
        <begin position="596"/>
        <end position="631"/>
    </location>
</feature>
<feature type="region of interest" description="Disordered" evidence="4">
    <location>
        <begin position="1"/>
        <end position="128"/>
    </location>
</feature>
<dbReference type="Gene3D" id="1.25.10.10">
    <property type="entry name" value="Leucine-rich Repeat Variant"/>
    <property type="match status" value="1"/>
</dbReference>
<feature type="repeat" description="Pumilio" evidence="3">
    <location>
        <begin position="704"/>
        <end position="746"/>
    </location>
</feature>
<feature type="compositionally biased region" description="Polar residues" evidence="4">
    <location>
        <begin position="329"/>
        <end position="350"/>
    </location>
</feature>
<accession>A0A4Q4T0P8</accession>
<feature type="repeat" description="Pumilio" evidence="3">
    <location>
        <begin position="560"/>
        <end position="595"/>
    </location>
</feature>
<dbReference type="InterPro" id="IPR033133">
    <property type="entry name" value="PUM-HD"/>
</dbReference>
<dbReference type="OrthoDB" id="668540at2759"/>
<feature type="repeat" description="Pumilio" evidence="3">
    <location>
        <begin position="452"/>
        <end position="487"/>
    </location>
</feature>
<feature type="compositionally biased region" description="Polar residues" evidence="4">
    <location>
        <begin position="55"/>
        <end position="75"/>
    </location>
</feature>
<dbReference type="InterPro" id="IPR001313">
    <property type="entry name" value="Pumilio_RNA-bd_rpt"/>
</dbReference>
<dbReference type="InterPro" id="IPR011989">
    <property type="entry name" value="ARM-like"/>
</dbReference>
<dbReference type="PROSITE" id="PS50302">
    <property type="entry name" value="PUM"/>
    <property type="match status" value="7"/>
</dbReference>
<dbReference type="CDD" id="cd07920">
    <property type="entry name" value="Pumilio"/>
    <property type="match status" value="1"/>
</dbReference>
<feature type="repeat" description="Pumilio" evidence="3">
    <location>
        <begin position="524"/>
        <end position="559"/>
    </location>
</feature>
<dbReference type="EMBL" id="QJNU01000509">
    <property type="protein sequence ID" value="RYO96593.1"/>
    <property type="molecule type" value="Genomic_DNA"/>
</dbReference>
<feature type="compositionally biased region" description="Polar residues" evidence="4">
    <location>
        <begin position="33"/>
        <end position="43"/>
    </location>
</feature>
<dbReference type="STRING" id="155417.A0A4Q4T0P8"/>
<protein>
    <recommendedName>
        <fullName evidence="5">PUM-HD domain-containing protein</fullName>
    </recommendedName>
</protein>
<feature type="compositionally biased region" description="Polar residues" evidence="4">
    <location>
        <begin position="845"/>
        <end position="861"/>
    </location>
</feature>
<comment type="caution">
    <text evidence="6">The sequence shown here is derived from an EMBL/GenBank/DDBJ whole genome shotgun (WGS) entry which is preliminary data.</text>
</comment>
<feature type="compositionally biased region" description="Polar residues" evidence="4">
    <location>
        <begin position="264"/>
        <end position="293"/>
    </location>
</feature>
<dbReference type="SUPFAM" id="SSF48371">
    <property type="entry name" value="ARM repeat"/>
    <property type="match status" value="1"/>
</dbReference>
<dbReference type="GO" id="GO:0000288">
    <property type="term" value="P:nuclear-transcribed mRNA catabolic process, deadenylation-dependent decay"/>
    <property type="evidence" value="ECO:0007669"/>
    <property type="project" value="TreeGrafter"/>
</dbReference>
<feature type="repeat" description="Pumilio" evidence="3">
    <location>
        <begin position="488"/>
        <end position="523"/>
    </location>
</feature>
<feature type="compositionally biased region" description="Polar residues" evidence="4">
    <location>
        <begin position="183"/>
        <end position="195"/>
    </location>
</feature>
<dbReference type="Proteomes" id="UP000293360">
    <property type="component" value="Unassembled WGS sequence"/>
</dbReference>
<feature type="compositionally biased region" description="Polar residues" evidence="4">
    <location>
        <begin position="156"/>
        <end position="173"/>
    </location>
</feature>
<dbReference type="PANTHER" id="PTHR12537">
    <property type="entry name" value="RNA BINDING PROTEIN PUMILIO-RELATED"/>
    <property type="match status" value="1"/>
</dbReference>
<organism evidence="6 7">
    <name type="scientific">Monosporascus ibericus</name>
    <dbReference type="NCBI Taxonomy" id="155417"/>
    <lineage>
        <taxon>Eukaryota</taxon>
        <taxon>Fungi</taxon>
        <taxon>Dikarya</taxon>
        <taxon>Ascomycota</taxon>
        <taxon>Pezizomycotina</taxon>
        <taxon>Sordariomycetes</taxon>
        <taxon>Xylariomycetidae</taxon>
        <taxon>Xylariales</taxon>
        <taxon>Xylariales incertae sedis</taxon>
        <taxon>Monosporascus</taxon>
    </lineage>
</organism>
<sequence length="861" mass="94160">MANRPSPFQNFGRAAPSADNATQPIGSEDMSPTGPSGSAQLNPLSEAVPWASRGQIWNSSTTTSHRPSASGSASPTRIREMQDMANNSHVFSGRAPLGQNGTTFPGRQRPAGNVEATTSSKYPSYGEVVGDVTENPGLYGAISAPSGIYRRNSSDSTFASFAPSRQDSIASRQPETEPRLASTHFSDNSHYAVNQNTSNHTTFHTQRPSVPSHSISFPAEGANRSRVTAFGPDVTDKDFDNSFNRALTLGDTAEPDMNGYTTNGFPNPVSQPFQYNPGSGSSSWLHEPASSSRGYGAQDTYADPIPATHLPPARGSVGGGSPAGHVFRSSFNSPRAFGSTPNQRAESWNKPNPRDLRIPHDIDRQSQYLPQQIPAFYASQMYNANLSQYTNSYEQYASNLQLRSGVPLYPYAPPIQVPFRPSKDQDPGKGIRSMILEDFRGNNKSKRFELKDIFGHVVEFSGDQHGSRFIQEKLQTANSDEKEQVFREVEPNAIQLMKDVFGNYVIQKFFEHGNQVQKKILASMMKGKVAELSTQMYACRVVQKALEHVLVEQQAEIVEELKPKIPQVVRDQNGNHVVQKIIEMFPNQCMPAIMDAFRGQVGQLAEHSYVCRVIQRMLEHGTDAQKRELMEEIHANAGRLVIDQFGNYVAQHVIEFGDSEDRSEMIRLVMIKLVFYSKHKFASNVVEKCIKFGTPEQRKAMHAQLTAATGDGTSDLPELIKDPFGNYVVQSMLHFLGGPERESFIREVTTQCAQLRKWAGGGSAKQIAAIDRLLAQATQAQLDNGTGTRPPVTTTTPSSPGLQGNLTSTAPTPPLTTRQSSPQSSGPPSTDAGPSEDPVADKGESSSLDGQPNSVVHVNEQ</sequence>
<keyword evidence="1" id="KW-0677">Repeat</keyword>
<comment type="function">
    <text evidence="2">RNA-binding nucleolar protein required for pre-rRNA processing. Involved in production of 18S rRNA and assembly of small ribosomal subunit.</text>
</comment>
<dbReference type="InterPro" id="IPR016024">
    <property type="entry name" value="ARM-type_fold"/>
</dbReference>
<dbReference type="SMART" id="SM00025">
    <property type="entry name" value="Pumilio"/>
    <property type="match status" value="8"/>
</dbReference>
<feature type="compositionally biased region" description="Low complexity" evidence="4">
    <location>
        <begin position="785"/>
        <end position="829"/>
    </location>
</feature>
<dbReference type="PROSITE" id="PS50303">
    <property type="entry name" value="PUM_HD"/>
    <property type="match status" value="1"/>
</dbReference>
<name>A0A4Q4T0P8_9PEZI</name>
<keyword evidence="7" id="KW-1185">Reference proteome</keyword>
<dbReference type="InterPro" id="IPR033712">
    <property type="entry name" value="Pumilio_RNA-bd"/>
</dbReference>
<reference evidence="6 7" key="1">
    <citation type="submission" date="2018-06" db="EMBL/GenBank/DDBJ databases">
        <title>Complete Genomes of Monosporascus.</title>
        <authorList>
            <person name="Robinson A.J."/>
            <person name="Natvig D.O."/>
        </authorList>
    </citation>
    <scope>NUCLEOTIDE SEQUENCE [LARGE SCALE GENOMIC DNA]</scope>
    <source>
        <strain evidence="6 7">CBS 110550</strain>
    </source>
</reference>
<evidence type="ECO:0000256" key="2">
    <source>
        <dbReference type="ARBA" id="ARBA00024893"/>
    </source>
</evidence>
<evidence type="ECO:0000256" key="4">
    <source>
        <dbReference type="SAM" id="MobiDB-lite"/>
    </source>
</evidence>
<feature type="repeat" description="Pumilio" evidence="3">
    <location>
        <begin position="632"/>
        <end position="667"/>
    </location>
</feature>
<dbReference type="AlphaFoldDB" id="A0A4Q4T0P8"/>
<dbReference type="Pfam" id="PF00806">
    <property type="entry name" value="PUF"/>
    <property type="match status" value="8"/>
</dbReference>
<feature type="region of interest" description="Disordered" evidence="4">
    <location>
        <begin position="264"/>
        <end position="358"/>
    </location>
</feature>
<evidence type="ECO:0000259" key="5">
    <source>
        <dbReference type="PROSITE" id="PS50303"/>
    </source>
</evidence>
<dbReference type="GO" id="GO:0005737">
    <property type="term" value="C:cytoplasm"/>
    <property type="evidence" value="ECO:0007669"/>
    <property type="project" value="TreeGrafter"/>
</dbReference>
<evidence type="ECO:0000256" key="3">
    <source>
        <dbReference type="PROSITE-ProRule" id="PRU00317"/>
    </source>
</evidence>
<feature type="region of interest" description="Disordered" evidence="4">
    <location>
        <begin position="156"/>
        <end position="195"/>
    </location>
</feature>
<gene>
    <name evidence="6" type="ORF">DL764_007454</name>
</gene>